<dbReference type="KEGG" id="mgb:VO56_02290"/>
<keyword evidence="2" id="KW-0479">Metal-binding</keyword>
<organism evidence="6">
    <name type="scientific">Mycoplasmopsis gallinacea</name>
    <dbReference type="NCBI Taxonomy" id="29556"/>
    <lineage>
        <taxon>Bacteria</taxon>
        <taxon>Bacillati</taxon>
        <taxon>Mycoplasmatota</taxon>
        <taxon>Mycoplasmoidales</taxon>
        <taxon>Metamycoplasmataceae</taxon>
        <taxon>Mycoplasmopsis</taxon>
    </lineage>
</organism>
<dbReference type="SUPFAM" id="SSF56214">
    <property type="entry name" value="4'-phosphopantetheinyl transferase"/>
    <property type="match status" value="1"/>
</dbReference>
<keyword evidence="3" id="KW-0460">Magnesium</keyword>
<dbReference type="Proteomes" id="UP000032722">
    <property type="component" value="Chromosome"/>
</dbReference>
<evidence type="ECO:0000259" key="4">
    <source>
        <dbReference type="Pfam" id="PF01648"/>
    </source>
</evidence>
<evidence type="ECO:0000256" key="3">
    <source>
        <dbReference type="ARBA" id="ARBA00022842"/>
    </source>
</evidence>
<evidence type="ECO:0000313" key="5">
    <source>
        <dbReference type="EMBL" id="AKA50063.1"/>
    </source>
</evidence>
<accession>A0A0D5ZJK1</accession>
<dbReference type="HOGENOM" id="CLU_089696_1_1_14"/>
<dbReference type="Pfam" id="PF01648">
    <property type="entry name" value="ACPS"/>
    <property type="match status" value="1"/>
</dbReference>
<dbReference type="InterPro" id="IPR008278">
    <property type="entry name" value="4-PPantetheinyl_Trfase_dom"/>
</dbReference>
<dbReference type="GO" id="GO:0000287">
    <property type="term" value="F:magnesium ion binding"/>
    <property type="evidence" value="ECO:0007669"/>
    <property type="project" value="InterPro"/>
</dbReference>
<keyword evidence="1" id="KW-0808">Transferase</keyword>
<feature type="domain" description="4'-phosphopantetheinyl transferase" evidence="4">
    <location>
        <begin position="4"/>
        <end position="64"/>
    </location>
</feature>
<proteinExistence type="predicted"/>
<dbReference type="InterPro" id="IPR004568">
    <property type="entry name" value="Ppantetheine-prot_Trfase_dom"/>
</dbReference>
<protein>
    <submittedName>
        <fullName evidence="5">ACP synthase</fullName>
    </submittedName>
</protein>
<dbReference type="PATRIC" id="fig|29556.3.peg.453"/>
<dbReference type="InterPro" id="IPR037143">
    <property type="entry name" value="4-PPantetheinyl_Trfase_dom_sf"/>
</dbReference>
<evidence type="ECO:0000256" key="1">
    <source>
        <dbReference type="ARBA" id="ARBA00022679"/>
    </source>
</evidence>
<dbReference type="NCBIfam" id="TIGR00556">
    <property type="entry name" value="pantethn_trn"/>
    <property type="match status" value="1"/>
</dbReference>
<sequence length="102" mass="11915">MKNIGVDLTKISRFANKDINFAKRILSISELAIYKKVPKERKPLFLARTWAIKEAIFKANNDYAKFTEIDLSKKDKKWVFKNFSISISHDDDFIIAFVVEND</sequence>
<gene>
    <name evidence="5" type="ORF">VO56_02290</name>
</gene>
<evidence type="ECO:0000313" key="6">
    <source>
        <dbReference type="Proteomes" id="UP000032722"/>
    </source>
</evidence>
<dbReference type="Gene3D" id="3.90.470.20">
    <property type="entry name" value="4'-phosphopantetheinyl transferase domain"/>
    <property type="match status" value="1"/>
</dbReference>
<dbReference type="GO" id="GO:0008897">
    <property type="term" value="F:holo-[acyl-carrier-protein] synthase activity"/>
    <property type="evidence" value="ECO:0007669"/>
    <property type="project" value="InterPro"/>
</dbReference>
<name>A0A0D5ZJK1_9BACT</name>
<evidence type="ECO:0000256" key="2">
    <source>
        <dbReference type="ARBA" id="ARBA00022723"/>
    </source>
</evidence>
<reference evidence="5 6" key="1">
    <citation type="journal article" date="2015" name="Genome Announc.">
        <title>Complete Genome Sequence of Mycoplasma meleagridis, a Possible Emerging Pathogen in Chickens.</title>
        <authorList>
            <person name="Abolnik C."/>
        </authorList>
    </citation>
    <scope>NUCLEOTIDE SEQUENCE [LARGE SCALE GENOMIC DNA]</scope>
    <source>
        <strain evidence="5 6">B2096 8B</strain>
    </source>
</reference>
<dbReference type="AlphaFoldDB" id="A0A0D5ZJK1"/>
<dbReference type="EMBL" id="CP011021">
    <property type="protein sequence ID" value="AKA50063.1"/>
    <property type="molecule type" value="Genomic_DNA"/>
</dbReference>
<dbReference type="GO" id="GO:0006633">
    <property type="term" value="P:fatty acid biosynthetic process"/>
    <property type="evidence" value="ECO:0007669"/>
    <property type="project" value="InterPro"/>
</dbReference>